<evidence type="ECO:0000313" key="1">
    <source>
        <dbReference type="EMBL" id="MFC4075239.1"/>
    </source>
</evidence>
<dbReference type="RefSeq" id="WP_380700967.1">
    <property type="nucleotide sequence ID" value="NZ_JBHSAP010000001.1"/>
</dbReference>
<comment type="caution">
    <text evidence="1">The sequence shown here is derived from an EMBL/GenBank/DDBJ whole genome shotgun (WGS) entry which is preliminary data.</text>
</comment>
<proteinExistence type="predicted"/>
<dbReference type="Proteomes" id="UP001595843">
    <property type="component" value="Unassembled WGS sequence"/>
</dbReference>
<evidence type="ECO:0008006" key="3">
    <source>
        <dbReference type="Google" id="ProtNLM"/>
    </source>
</evidence>
<keyword evidence="2" id="KW-1185">Reference proteome</keyword>
<reference evidence="2" key="1">
    <citation type="journal article" date="2019" name="Int. J. Syst. Evol. Microbiol.">
        <title>The Global Catalogue of Microorganisms (GCM) 10K type strain sequencing project: providing services to taxonomists for standard genome sequencing and annotation.</title>
        <authorList>
            <consortium name="The Broad Institute Genomics Platform"/>
            <consortium name="The Broad Institute Genome Sequencing Center for Infectious Disease"/>
            <person name="Wu L."/>
            <person name="Ma J."/>
        </authorList>
    </citation>
    <scope>NUCLEOTIDE SEQUENCE [LARGE SCALE GENOMIC DNA]</scope>
    <source>
        <strain evidence="2">IBRC-M 10813</strain>
    </source>
</reference>
<dbReference type="InterPro" id="IPR011335">
    <property type="entry name" value="Restrct_endonuc-II-like"/>
</dbReference>
<dbReference type="Gene3D" id="3.40.210.10">
    <property type="entry name" value="PVUII Endonuclease, subunit A"/>
    <property type="match status" value="1"/>
</dbReference>
<dbReference type="Pfam" id="PF09225">
    <property type="entry name" value="Endonuc-PvuII"/>
    <property type="match status" value="1"/>
</dbReference>
<sequence>MTLKIKNEITNILSMVDPIEKEALKHDIIHVFDDGGYRELLLLKMFGLKKGLGRHGDDGIDPETNKRFELKTVNLINTSGKLRKNPGITTCHHVNHEVIKRYRQISAMVIGIFYLTKPARIYELPTIELESYFQRWETKLVDGKLDHLNNPKIKFKDVLEKGILHYHDPEFDQFLNGTHKSKQQDLFNPSLT</sequence>
<gene>
    <name evidence="1" type="ORF">ACFOUO_00170</name>
</gene>
<name>A0ABV8JGY3_9BACL</name>
<dbReference type="InterPro" id="IPR015306">
    <property type="entry name" value="Restrct_endonuc_II_PvuII"/>
</dbReference>
<dbReference type="InterPro" id="IPR038402">
    <property type="entry name" value="PvuII_sf"/>
</dbReference>
<evidence type="ECO:0000313" key="2">
    <source>
        <dbReference type="Proteomes" id="UP001595843"/>
    </source>
</evidence>
<dbReference type="EMBL" id="JBHSAP010000001">
    <property type="protein sequence ID" value="MFC4075239.1"/>
    <property type="molecule type" value="Genomic_DNA"/>
</dbReference>
<protein>
    <recommendedName>
        <fullName evidence="3">Restriction endonuclease PvuII</fullName>
    </recommendedName>
</protein>
<dbReference type="SUPFAM" id="SSF52980">
    <property type="entry name" value="Restriction endonuclease-like"/>
    <property type="match status" value="1"/>
</dbReference>
<organism evidence="1 2">
    <name type="scientific">Salinithrix halophila</name>
    <dbReference type="NCBI Taxonomy" id="1485204"/>
    <lineage>
        <taxon>Bacteria</taxon>
        <taxon>Bacillati</taxon>
        <taxon>Bacillota</taxon>
        <taxon>Bacilli</taxon>
        <taxon>Bacillales</taxon>
        <taxon>Thermoactinomycetaceae</taxon>
        <taxon>Salinithrix</taxon>
    </lineage>
</organism>
<accession>A0ABV8JGY3</accession>